<keyword evidence="4 10" id="KW-0812">Transmembrane</keyword>
<dbReference type="PANTHER" id="PTHR24421:SF37">
    <property type="entry name" value="SENSOR HISTIDINE KINASE NARS"/>
    <property type="match status" value="1"/>
</dbReference>
<accession>A0A212R771</accession>
<evidence type="ECO:0000259" key="11">
    <source>
        <dbReference type="PROSITE" id="PS50109"/>
    </source>
</evidence>
<dbReference type="InterPro" id="IPR003018">
    <property type="entry name" value="GAF"/>
</dbReference>
<feature type="domain" description="Histidine kinase" evidence="11">
    <location>
        <begin position="498"/>
        <end position="588"/>
    </location>
</feature>
<keyword evidence="2" id="KW-1003">Cell membrane</keyword>
<dbReference type="AlphaFoldDB" id="A0A212R771"/>
<dbReference type="SMART" id="SM00065">
    <property type="entry name" value="GAF"/>
    <property type="match status" value="1"/>
</dbReference>
<comment type="subcellular location">
    <subcellularLocation>
        <location evidence="1">Cell membrane</location>
        <topology evidence="1">Multi-pass membrane protein</topology>
    </subcellularLocation>
</comment>
<organism evidence="12 13">
    <name type="scientific">Thermoflexus hugenholtzii JAD2</name>
    <dbReference type="NCBI Taxonomy" id="877466"/>
    <lineage>
        <taxon>Bacteria</taxon>
        <taxon>Bacillati</taxon>
        <taxon>Chloroflexota</taxon>
        <taxon>Thermoflexia</taxon>
        <taxon>Thermoflexales</taxon>
        <taxon>Thermoflexaceae</taxon>
        <taxon>Thermoflexus</taxon>
    </lineage>
</organism>
<keyword evidence="3" id="KW-0808">Transferase</keyword>
<dbReference type="InParanoid" id="A0A212R771"/>
<feature type="transmembrane region" description="Helical" evidence="10">
    <location>
        <begin position="61"/>
        <end position="82"/>
    </location>
</feature>
<dbReference type="Pfam" id="PF13185">
    <property type="entry name" value="GAF_2"/>
    <property type="match status" value="1"/>
</dbReference>
<evidence type="ECO:0000256" key="4">
    <source>
        <dbReference type="ARBA" id="ARBA00022692"/>
    </source>
</evidence>
<dbReference type="CDD" id="cd16917">
    <property type="entry name" value="HATPase_UhpB-NarQ-NarX-like"/>
    <property type="match status" value="1"/>
</dbReference>
<dbReference type="InterPro" id="IPR011712">
    <property type="entry name" value="Sig_transdc_His_kin_sub3_dim/P"/>
</dbReference>
<dbReference type="Pfam" id="PF02518">
    <property type="entry name" value="HATPase_c"/>
    <property type="match status" value="1"/>
</dbReference>
<evidence type="ECO:0000256" key="7">
    <source>
        <dbReference type="ARBA" id="ARBA00023012"/>
    </source>
</evidence>
<evidence type="ECO:0000313" key="12">
    <source>
        <dbReference type="EMBL" id="SNB67830.1"/>
    </source>
</evidence>
<evidence type="ECO:0000256" key="8">
    <source>
        <dbReference type="ARBA" id="ARBA00023136"/>
    </source>
</evidence>
<dbReference type="Gene3D" id="1.20.5.1930">
    <property type="match status" value="1"/>
</dbReference>
<dbReference type="InterPro" id="IPR036890">
    <property type="entry name" value="HATPase_C_sf"/>
</dbReference>
<evidence type="ECO:0000256" key="1">
    <source>
        <dbReference type="ARBA" id="ARBA00004651"/>
    </source>
</evidence>
<dbReference type="GO" id="GO:0046983">
    <property type="term" value="F:protein dimerization activity"/>
    <property type="evidence" value="ECO:0007669"/>
    <property type="project" value="InterPro"/>
</dbReference>
<evidence type="ECO:0000256" key="3">
    <source>
        <dbReference type="ARBA" id="ARBA00022679"/>
    </source>
</evidence>
<sequence length="601" mass="66252">MRMRVTPAESVEIAATGMEDRRPSSKDLDWILGNLRWLLIVAMALGAVLNQSSWRASEMAFVALLALTGIYNFLVLLALLFVRSPLPLPSITLAGDTLVTLSFIALTGGLRSPLLFFAFLPIVTAALRMGWWAGELVTLGLFGGLALWEGLRGGEGLSLSTLLIAGSVLGLGALLTGIVGDRLKREILRELRAREVSQRRQLAQIRQQLQGIFELAAALGQMRRAEEILHAALEASESLFRGTGHPVPPMFIALLEPEGMRIAAARRLPPRDERMQLLGLEGGLREALERGEPVLLSQPAQDPELGRLVVMRIARAALILPLGIGPERYGALVIGSPDPQAFTGERQDLLRIIATHASIALQNALLYHTLQREKERLVEVEEEARRRLARELHDGPTQSVAALAMRLNFLQRFLQHDPAQLPAELEKAEQMARQAVQELRHFLFRLRPLILESQGLMAALTHLAEKLQETEPFAIHLEVDPEVDRLLDPNAKGLVFSIIEEAINNARKHAEPRNVWVRVRVEGDRLQVGVEDDGQGFDPQALRADYARRGSMGMLNMLERAELLNGVLEVESAPGQGTRVRLEVPLARAALSSEPSPPDTP</sequence>
<keyword evidence="5 12" id="KW-0418">Kinase</keyword>
<dbReference type="InterPro" id="IPR029016">
    <property type="entry name" value="GAF-like_dom_sf"/>
</dbReference>
<keyword evidence="8 10" id="KW-0472">Membrane</keyword>
<dbReference type="GO" id="GO:0000155">
    <property type="term" value="F:phosphorelay sensor kinase activity"/>
    <property type="evidence" value="ECO:0007669"/>
    <property type="project" value="InterPro"/>
</dbReference>
<evidence type="ECO:0000313" key="13">
    <source>
        <dbReference type="Proteomes" id="UP000197025"/>
    </source>
</evidence>
<proteinExistence type="predicted"/>
<feature type="transmembrane region" description="Helical" evidence="10">
    <location>
        <begin position="30"/>
        <end position="49"/>
    </location>
</feature>
<dbReference type="Gene3D" id="3.30.450.40">
    <property type="match status" value="1"/>
</dbReference>
<evidence type="ECO:0000256" key="6">
    <source>
        <dbReference type="ARBA" id="ARBA00022989"/>
    </source>
</evidence>
<keyword evidence="7" id="KW-0902">Two-component regulatory system</keyword>
<dbReference type="PROSITE" id="PS50109">
    <property type="entry name" value="HIS_KIN"/>
    <property type="match status" value="1"/>
</dbReference>
<evidence type="ECO:0000256" key="9">
    <source>
        <dbReference type="SAM" id="Coils"/>
    </source>
</evidence>
<gene>
    <name evidence="12" type="ORF">SAMN02746019_00001830</name>
</gene>
<keyword evidence="13" id="KW-1185">Reference proteome</keyword>
<dbReference type="Pfam" id="PF07730">
    <property type="entry name" value="HisKA_3"/>
    <property type="match status" value="1"/>
</dbReference>
<dbReference type="SMART" id="SM00387">
    <property type="entry name" value="HATPase_c"/>
    <property type="match status" value="1"/>
</dbReference>
<reference evidence="13" key="1">
    <citation type="submission" date="2017-06" db="EMBL/GenBank/DDBJ databases">
        <authorList>
            <person name="Varghese N."/>
            <person name="Submissions S."/>
        </authorList>
    </citation>
    <scope>NUCLEOTIDE SEQUENCE [LARGE SCALE GENOMIC DNA]</scope>
    <source>
        <strain evidence="13">JAD2</strain>
    </source>
</reference>
<dbReference type="GO" id="GO:0005886">
    <property type="term" value="C:plasma membrane"/>
    <property type="evidence" value="ECO:0007669"/>
    <property type="project" value="UniProtKB-SubCell"/>
</dbReference>
<feature type="transmembrane region" description="Helical" evidence="10">
    <location>
        <begin position="157"/>
        <end position="179"/>
    </location>
</feature>
<dbReference type="InterPro" id="IPR050482">
    <property type="entry name" value="Sensor_HK_TwoCompSys"/>
</dbReference>
<dbReference type="InterPro" id="IPR003594">
    <property type="entry name" value="HATPase_dom"/>
</dbReference>
<protein>
    <submittedName>
        <fullName evidence="12">Signal transduction histidine kinase</fullName>
    </submittedName>
</protein>
<dbReference type="RefSeq" id="WP_088571572.1">
    <property type="nucleotide sequence ID" value="NZ_FYEK01000035.1"/>
</dbReference>
<dbReference type="Gene3D" id="3.30.565.10">
    <property type="entry name" value="Histidine kinase-like ATPase, C-terminal domain"/>
    <property type="match status" value="1"/>
</dbReference>
<evidence type="ECO:0000256" key="10">
    <source>
        <dbReference type="SAM" id="Phobius"/>
    </source>
</evidence>
<name>A0A212R771_9CHLR</name>
<keyword evidence="9" id="KW-0175">Coiled coil</keyword>
<dbReference type="Proteomes" id="UP000197025">
    <property type="component" value="Unassembled WGS sequence"/>
</dbReference>
<dbReference type="PANTHER" id="PTHR24421">
    <property type="entry name" value="NITRATE/NITRITE SENSOR PROTEIN NARX-RELATED"/>
    <property type="match status" value="1"/>
</dbReference>
<dbReference type="SUPFAM" id="SSF55781">
    <property type="entry name" value="GAF domain-like"/>
    <property type="match status" value="1"/>
</dbReference>
<evidence type="ECO:0000256" key="5">
    <source>
        <dbReference type="ARBA" id="ARBA00022777"/>
    </source>
</evidence>
<dbReference type="OrthoDB" id="9781904at2"/>
<feature type="coiled-coil region" evidence="9">
    <location>
        <begin position="363"/>
        <end position="391"/>
    </location>
</feature>
<evidence type="ECO:0000256" key="2">
    <source>
        <dbReference type="ARBA" id="ARBA00022475"/>
    </source>
</evidence>
<dbReference type="SUPFAM" id="SSF55874">
    <property type="entry name" value="ATPase domain of HSP90 chaperone/DNA topoisomerase II/histidine kinase"/>
    <property type="match status" value="1"/>
</dbReference>
<dbReference type="InterPro" id="IPR005467">
    <property type="entry name" value="His_kinase_dom"/>
</dbReference>
<dbReference type="EMBL" id="FYEK01000035">
    <property type="protein sequence ID" value="SNB67830.1"/>
    <property type="molecule type" value="Genomic_DNA"/>
</dbReference>
<keyword evidence="6 10" id="KW-1133">Transmembrane helix</keyword>